<dbReference type="GO" id="GO:0005524">
    <property type="term" value="F:ATP binding"/>
    <property type="evidence" value="ECO:0007669"/>
    <property type="project" value="UniProtKB-KW"/>
</dbReference>
<protein>
    <submittedName>
        <fullName evidence="9">Glutamate-ammonia-ligase adenylyltransferase</fullName>
    </submittedName>
</protein>
<dbReference type="RefSeq" id="WP_265133992.1">
    <property type="nucleotide sequence ID" value="NZ_FXTX01000005.1"/>
</dbReference>
<dbReference type="Pfam" id="PF08335">
    <property type="entry name" value="GlnD_UR_UTase"/>
    <property type="match status" value="2"/>
</dbReference>
<evidence type="ECO:0000256" key="3">
    <source>
        <dbReference type="ARBA" id="ARBA00022741"/>
    </source>
</evidence>
<dbReference type="SUPFAM" id="SSF81301">
    <property type="entry name" value="Nucleotidyltransferase"/>
    <property type="match status" value="2"/>
</dbReference>
<evidence type="ECO:0000256" key="5">
    <source>
        <dbReference type="ARBA" id="ARBA00022842"/>
    </source>
</evidence>
<keyword evidence="1" id="KW-0808">Transferase</keyword>
<evidence type="ECO:0000259" key="7">
    <source>
        <dbReference type="Pfam" id="PF03710"/>
    </source>
</evidence>
<dbReference type="AlphaFoldDB" id="A0AA46ADQ1"/>
<evidence type="ECO:0000256" key="2">
    <source>
        <dbReference type="ARBA" id="ARBA00022695"/>
    </source>
</evidence>
<evidence type="ECO:0000313" key="9">
    <source>
        <dbReference type="EMBL" id="SMP07829.1"/>
    </source>
</evidence>
<keyword evidence="6" id="KW-0511">Multifunctional enzyme</keyword>
<dbReference type="InterPro" id="IPR043519">
    <property type="entry name" value="NT_sf"/>
</dbReference>
<proteinExistence type="predicted"/>
<evidence type="ECO:0000256" key="4">
    <source>
        <dbReference type="ARBA" id="ARBA00022840"/>
    </source>
</evidence>
<dbReference type="PANTHER" id="PTHR30621:SF0">
    <property type="entry name" value="BIFUNCTIONAL GLUTAMINE SYNTHETASE ADENYLYLTRANSFERASE_ADENYLYL-REMOVING ENZYME"/>
    <property type="match status" value="1"/>
</dbReference>
<dbReference type="InterPro" id="IPR005190">
    <property type="entry name" value="GlnE_rpt_dom"/>
</dbReference>
<feature type="domain" description="PII-uridylyltransferase/Glutamine-synthetase adenylyltransferase" evidence="8">
    <location>
        <begin position="784"/>
        <end position="872"/>
    </location>
</feature>
<organism evidence="9 10">
    <name type="scientific">Venenivibrio stagnispumantis</name>
    <dbReference type="NCBI Taxonomy" id="407998"/>
    <lineage>
        <taxon>Bacteria</taxon>
        <taxon>Pseudomonadati</taxon>
        <taxon>Aquificota</taxon>
        <taxon>Aquificia</taxon>
        <taxon>Aquificales</taxon>
        <taxon>Hydrogenothermaceae</taxon>
        <taxon>Venenivibrio</taxon>
    </lineage>
</organism>
<dbReference type="InterPro" id="IPR023057">
    <property type="entry name" value="GlnE"/>
</dbReference>
<feature type="domain" description="Glutamate-ammonia ligase adenylyltransferase repeated" evidence="7">
    <location>
        <begin position="28"/>
        <end position="269"/>
    </location>
</feature>
<dbReference type="InterPro" id="IPR013546">
    <property type="entry name" value="PII_UdlTrfase/GS_AdlTrfase"/>
</dbReference>
<keyword evidence="4" id="KW-0067">ATP-binding</keyword>
<sequence>MSNLGKFETLKKDFLDSLSEDKYNLLSIIAKNSSCITDFIFRHTEELDYIYDNLDKPSFKREQLIEEALNLVDIKQDEEFIRQITFFKMKHFSRIVARDLMKKDSLLNLMEEYSYLADACLEVAYKRAFEKYKNRYGYPIDEATGDLAKGSIIALGKHGGTDLNYYSDIDIMYIYSNEGKTDGANSISNREFFSFLFRDMTGWLTKRNSEGIAWNIDLDLRPEGKKGLIAYSLPVIEAYYWSVGRIWERYMLIKARHSAGDISVSNEFMQIITPFVYRKHTDVEVVKEIVSMKKLIEEYAKIDKSSQIDIKKSEGGIREIEFFVQVFQLLYGGYDKDLRERETIKALRILTEKGYVKKEDSQLLEEAYIFYRNLEHRIQLKNCVQTQILNLKDAPEFAEKLGLDENQFLNKLNYYRNKVKSIFENILPEEEKQFSILQNYIYTKQNYEEAINYLREIGFKDAGWALNLIESIFISEDYSLLTENQKNILFEYLSEFEDVLKRISDKESFIINFVKLLIDGKLLRIFVSALEQNKKLSQFLIDISNSSDYITNIIAKDKEVLDYVFSLDKDLENEEQFLEELKIINIPEEKEKLKKLKKIVEVVSTLRYLSDKDIKEEKLTKLNEAITNLADFIIKRLYRLNNGKDLAIYGLGKLGSREMNIGSDLDLIFVFKDEESKYLYSKIPSQIVRDLTEKNLYQIDLRLRPYGKAGELSPSVSFYERYFKEEARAWEKLAWTKSRFIVGDFDIENLIRQFLFSKDIDKSFIDEAVEMRYRLEGLVKETENSIDIKLGKGGIADIEFLVQIFYLRNKIRNTSILEGVKNIAPDILEDFIFLRDMETKLRMIKGSSSSKLQKESKELSRIANFLNIKEEELFNQIKNSKNRIREKFIKTVYKL</sequence>
<gene>
    <name evidence="9" type="ORF">SAMN06264868_10564</name>
</gene>
<dbReference type="GO" id="GO:0008882">
    <property type="term" value="F:[glutamate-ammonia-ligase] adenylyltransferase activity"/>
    <property type="evidence" value="ECO:0007669"/>
    <property type="project" value="InterPro"/>
</dbReference>
<dbReference type="CDD" id="cd05401">
    <property type="entry name" value="NT_GlnE_GlnD_like"/>
    <property type="match status" value="2"/>
</dbReference>
<dbReference type="PANTHER" id="PTHR30621">
    <property type="entry name" value="GLUTAMINE SYNTHETASE ADENYLYLTRANSFERASE"/>
    <property type="match status" value="1"/>
</dbReference>
<dbReference type="GO" id="GO:0005829">
    <property type="term" value="C:cytosol"/>
    <property type="evidence" value="ECO:0007669"/>
    <property type="project" value="TreeGrafter"/>
</dbReference>
<evidence type="ECO:0000259" key="8">
    <source>
        <dbReference type="Pfam" id="PF08335"/>
    </source>
</evidence>
<dbReference type="SUPFAM" id="SSF81593">
    <property type="entry name" value="Nucleotidyltransferase substrate binding subunit/domain"/>
    <property type="match status" value="2"/>
</dbReference>
<feature type="domain" description="Glutamate-ammonia ligase adenylyltransferase repeated" evidence="7">
    <location>
        <begin position="540"/>
        <end position="747"/>
    </location>
</feature>
<accession>A0AA46ADQ1</accession>
<evidence type="ECO:0000313" key="10">
    <source>
        <dbReference type="Proteomes" id="UP001157947"/>
    </source>
</evidence>
<dbReference type="Pfam" id="PF03710">
    <property type="entry name" value="GlnE"/>
    <property type="match status" value="2"/>
</dbReference>
<reference evidence="9" key="1">
    <citation type="submission" date="2017-05" db="EMBL/GenBank/DDBJ databases">
        <authorList>
            <person name="Varghese N."/>
            <person name="Submissions S."/>
        </authorList>
    </citation>
    <scope>NUCLEOTIDE SEQUENCE</scope>
    <source>
        <strain evidence="9">DSM 18763</strain>
    </source>
</reference>
<name>A0AA46ADQ1_9AQUI</name>
<comment type="caution">
    <text evidence="9">The sequence shown here is derived from an EMBL/GenBank/DDBJ whole genome shotgun (WGS) entry which is preliminary data.</text>
</comment>
<keyword evidence="10" id="KW-1185">Reference proteome</keyword>
<dbReference type="Proteomes" id="UP001157947">
    <property type="component" value="Unassembled WGS sequence"/>
</dbReference>
<keyword evidence="3" id="KW-0547">Nucleotide-binding</keyword>
<dbReference type="EMBL" id="FXTX01000005">
    <property type="protein sequence ID" value="SMP07829.1"/>
    <property type="molecule type" value="Genomic_DNA"/>
</dbReference>
<evidence type="ECO:0000256" key="6">
    <source>
        <dbReference type="ARBA" id="ARBA00023268"/>
    </source>
</evidence>
<dbReference type="Gene3D" id="1.20.120.330">
    <property type="entry name" value="Nucleotidyltransferases domain 2"/>
    <property type="match status" value="2"/>
</dbReference>
<feature type="domain" description="PII-uridylyltransferase/Glutamine-synthetase adenylyltransferase" evidence="8">
    <location>
        <begin position="295"/>
        <end position="426"/>
    </location>
</feature>
<keyword evidence="2 9" id="KW-0548">Nucleotidyltransferase</keyword>
<dbReference type="GO" id="GO:0000820">
    <property type="term" value="P:regulation of glutamine family amino acid metabolic process"/>
    <property type="evidence" value="ECO:0007669"/>
    <property type="project" value="TreeGrafter"/>
</dbReference>
<keyword evidence="5" id="KW-0460">Magnesium</keyword>
<evidence type="ECO:0000256" key="1">
    <source>
        <dbReference type="ARBA" id="ARBA00022679"/>
    </source>
</evidence>
<dbReference type="Gene3D" id="3.30.460.10">
    <property type="entry name" value="Beta Polymerase, domain 2"/>
    <property type="match status" value="2"/>
</dbReference>